<comment type="caution">
    <text evidence="4">The sequence shown here is derived from an EMBL/GenBank/DDBJ whole genome shotgun (WGS) entry which is preliminary data.</text>
</comment>
<keyword evidence="5" id="KW-1185">Reference proteome</keyword>
<accession>A0ABR6MAX9</accession>
<dbReference type="PROSITE" id="PS51257">
    <property type="entry name" value="PROKAR_LIPOPROTEIN"/>
    <property type="match status" value="1"/>
</dbReference>
<name>A0ABR6MAX9_MICEC</name>
<dbReference type="EMBL" id="JACHJC010000001">
    <property type="protein sequence ID" value="MBB5112529.1"/>
    <property type="molecule type" value="Genomic_DNA"/>
</dbReference>
<dbReference type="Gene3D" id="3.30.10.20">
    <property type="match status" value="2"/>
</dbReference>
<reference evidence="4 5" key="1">
    <citation type="submission" date="2020-08" db="EMBL/GenBank/DDBJ databases">
        <title>Sequencing the genomes of 1000 actinobacteria strains.</title>
        <authorList>
            <person name="Klenk H.-P."/>
        </authorList>
    </citation>
    <scope>NUCLEOTIDE SEQUENCE [LARGE SCALE GENOMIC DNA]</scope>
    <source>
        <strain evidence="4 5">DSM 43036</strain>
    </source>
</reference>
<dbReference type="CDD" id="cd06577">
    <property type="entry name" value="PASTA_pknB"/>
    <property type="match status" value="1"/>
</dbReference>
<feature type="domain" description="PASTA" evidence="3">
    <location>
        <begin position="68"/>
        <end position="140"/>
    </location>
</feature>
<organism evidence="4 5">
    <name type="scientific">Micromonospora echinospora</name>
    <name type="common">Micromonospora purpurea</name>
    <dbReference type="NCBI Taxonomy" id="1877"/>
    <lineage>
        <taxon>Bacteria</taxon>
        <taxon>Bacillati</taxon>
        <taxon>Actinomycetota</taxon>
        <taxon>Actinomycetes</taxon>
        <taxon>Micromonosporales</taxon>
        <taxon>Micromonosporaceae</taxon>
        <taxon>Micromonospora</taxon>
    </lineage>
</organism>
<evidence type="ECO:0000313" key="5">
    <source>
        <dbReference type="Proteomes" id="UP000618986"/>
    </source>
</evidence>
<dbReference type="InterPro" id="IPR005543">
    <property type="entry name" value="PASTA_dom"/>
</dbReference>
<dbReference type="RefSeq" id="WP_184683682.1">
    <property type="nucleotide sequence ID" value="NZ_JACHJC010000001.1"/>
</dbReference>
<gene>
    <name evidence="4" type="ORF">FHU28_002368</name>
</gene>
<dbReference type="PROSITE" id="PS51178">
    <property type="entry name" value="PASTA"/>
    <property type="match status" value="1"/>
</dbReference>
<dbReference type="SMART" id="SM00740">
    <property type="entry name" value="PASTA"/>
    <property type="match status" value="2"/>
</dbReference>
<feature type="compositionally biased region" description="Low complexity" evidence="1">
    <location>
        <begin position="35"/>
        <end position="73"/>
    </location>
</feature>
<evidence type="ECO:0000313" key="4">
    <source>
        <dbReference type="EMBL" id="MBB5112529.1"/>
    </source>
</evidence>
<evidence type="ECO:0000259" key="3">
    <source>
        <dbReference type="PROSITE" id="PS51178"/>
    </source>
</evidence>
<dbReference type="Pfam" id="PF03793">
    <property type="entry name" value="PASTA"/>
    <property type="match status" value="1"/>
</dbReference>
<feature type="chain" id="PRO_5046191598" description="PASTA domain-containing protein" evidence="2">
    <location>
        <begin position="29"/>
        <end position="233"/>
    </location>
</feature>
<keyword evidence="2" id="KW-0732">Signal</keyword>
<proteinExistence type="predicted"/>
<dbReference type="Proteomes" id="UP000618986">
    <property type="component" value="Unassembled WGS sequence"/>
</dbReference>
<evidence type="ECO:0000256" key="1">
    <source>
        <dbReference type="SAM" id="MobiDB-lite"/>
    </source>
</evidence>
<sequence>MEEVSVKGHASPLALVASCALLVLVACGSEPTNETTDPAPTQAAPTSPAPSPTDAGPSTPTPSPSATDDSTATIPEITGLRLSEGEERLRSRGILSINVVDASGEGRMILEKDNWVIVSQRPEAGTSADTATSVTLNVSKPTDPQPTINAVEGKVPDVVCRDLQAAQDALRAAGFYLLLPKDGLGQGRFPLVDRNWIVVGQSAPAGSSPATSTRIELMVVKYGEPTGNSGCPS</sequence>
<dbReference type="GeneID" id="300292944"/>
<feature type="signal peptide" evidence="2">
    <location>
        <begin position="1"/>
        <end position="28"/>
    </location>
</feature>
<feature type="region of interest" description="Disordered" evidence="1">
    <location>
        <begin position="30"/>
        <end position="83"/>
    </location>
</feature>
<evidence type="ECO:0000256" key="2">
    <source>
        <dbReference type="SAM" id="SignalP"/>
    </source>
</evidence>
<protein>
    <recommendedName>
        <fullName evidence="3">PASTA domain-containing protein</fullName>
    </recommendedName>
</protein>